<protein>
    <submittedName>
        <fullName evidence="1">Uncharacterized protein</fullName>
    </submittedName>
</protein>
<keyword evidence="2" id="KW-1185">Reference proteome</keyword>
<accession>A0A975Y6I1</accession>
<dbReference type="EMBL" id="CP021056">
    <property type="protein sequence ID" value="QXE25303.1"/>
    <property type="molecule type" value="Genomic_DNA"/>
</dbReference>
<gene>
    <name evidence="1" type="ORF">B6N60_04017</name>
</gene>
<evidence type="ECO:0000313" key="2">
    <source>
        <dbReference type="Proteomes" id="UP000683511"/>
    </source>
</evidence>
<dbReference type="KEGG" id="rsin:B6N60_04017"/>
<organism evidence="1 2">
    <name type="scientific">Richelia sinica FACHB-800</name>
    <dbReference type="NCBI Taxonomy" id="1357546"/>
    <lineage>
        <taxon>Bacteria</taxon>
        <taxon>Bacillati</taxon>
        <taxon>Cyanobacteriota</taxon>
        <taxon>Cyanophyceae</taxon>
        <taxon>Nostocales</taxon>
        <taxon>Nostocaceae</taxon>
        <taxon>Richelia</taxon>
    </lineage>
</organism>
<proteinExistence type="predicted"/>
<sequence>MNTDTKINFIGCINGDFTAITFACSGSEYFRAIAYG</sequence>
<dbReference type="Proteomes" id="UP000683511">
    <property type="component" value="Chromosome"/>
</dbReference>
<name>A0A975Y6I1_9NOST</name>
<dbReference type="AlphaFoldDB" id="A0A975Y6I1"/>
<reference evidence="1" key="1">
    <citation type="submission" date="2017-04" db="EMBL/GenBank/DDBJ databases">
        <title>Genome deletions in a multicellular cyanobacterial endosymbiont for morphological adaptation in marine diatoms.</title>
        <authorList>
            <person name="Wang Y."/>
            <person name="Gao H."/>
            <person name="Li R."/>
            <person name="Xu X."/>
        </authorList>
    </citation>
    <scope>NUCLEOTIDE SEQUENCE</scope>
    <source>
        <strain evidence="1">FACHB 800</strain>
    </source>
</reference>
<evidence type="ECO:0000313" key="1">
    <source>
        <dbReference type="EMBL" id="QXE25303.1"/>
    </source>
</evidence>